<dbReference type="InterPro" id="IPR038522">
    <property type="entry name" value="T4/T6SS_DotU_sf"/>
</dbReference>
<reference evidence="4" key="1">
    <citation type="journal article" date="2015" name="MBio">
        <title>Eco-Evolutionary Dynamics of Episomes among Ecologically Cohesive Bacterial Populations.</title>
        <authorList>
            <person name="Xue H."/>
            <person name="Cordero O.X."/>
            <person name="Camas F.M."/>
            <person name="Trimble W."/>
            <person name="Meyer F."/>
            <person name="Guglielmini J."/>
            <person name="Rocha E.P."/>
            <person name="Polz M.F."/>
        </authorList>
    </citation>
    <scope>NUCLEOTIDE SEQUENCE</scope>
    <source>
        <strain evidence="4">FF_482</strain>
    </source>
</reference>
<keyword evidence="2" id="KW-0812">Transmembrane</keyword>
<keyword evidence="2" id="KW-1133">Transmembrane helix</keyword>
<dbReference type="NCBIfam" id="NF038228">
    <property type="entry name" value="IcmH_DotU_IVB"/>
    <property type="match status" value="1"/>
</dbReference>
<dbReference type="Gene3D" id="1.25.40.590">
    <property type="entry name" value="Type IV / VI secretion system, DotU"/>
    <property type="match status" value="1"/>
</dbReference>
<dbReference type="InterPro" id="IPR017732">
    <property type="entry name" value="T4/T6SS_DotU"/>
</dbReference>
<dbReference type="Pfam" id="PF09850">
    <property type="entry name" value="DotU"/>
    <property type="match status" value="1"/>
</dbReference>
<evidence type="ECO:0000256" key="2">
    <source>
        <dbReference type="SAM" id="Phobius"/>
    </source>
</evidence>
<feature type="domain" description="Type IV / VI secretion system DotU" evidence="3">
    <location>
        <begin position="50"/>
        <end position="249"/>
    </location>
</feature>
<dbReference type="PANTHER" id="PTHR38033">
    <property type="entry name" value="MEMBRANE PROTEIN-RELATED"/>
    <property type="match status" value="1"/>
</dbReference>
<accession>A0A0H3ZVJ0</accession>
<evidence type="ECO:0000256" key="1">
    <source>
        <dbReference type="SAM" id="MobiDB-lite"/>
    </source>
</evidence>
<feature type="region of interest" description="Disordered" evidence="1">
    <location>
        <begin position="1"/>
        <end position="34"/>
    </location>
</feature>
<feature type="transmembrane region" description="Helical" evidence="2">
    <location>
        <begin position="223"/>
        <end position="245"/>
    </location>
</feature>
<dbReference type="NCBIfam" id="TIGR03349">
    <property type="entry name" value="IV_VI_DotU"/>
    <property type="match status" value="1"/>
</dbReference>
<proteinExistence type="predicted"/>
<dbReference type="PANTHER" id="PTHR38033:SF1">
    <property type="entry name" value="DOTU FAMILY TYPE IV_VI SECRETION SYSTEM PROTEIN"/>
    <property type="match status" value="1"/>
</dbReference>
<protein>
    <submittedName>
        <fullName evidence="4">Outer membrane protein ImpK/VasF, OmpA/MotB domain</fullName>
    </submittedName>
</protein>
<organism evidence="4">
    <name type="scientific">Vibrio sp. FF_482</name>
    <dbReference type="NCBI Taxonomy" id="1652836"/>
    <lineage>
        <taxon>Bacteria</taxon>
        <taxon>Pseudomonadati</taxon>
        <taxon>Pseudomonadota</taxon>
        <taxon>Gammaproteobacteria</taxon>
        <taxon>Vibrionales</taxon>
        <taxon>Vibrionaceae</taxon>
        <taxon>Vibrio</taxon>
    </lineage>
</organism>
<keyword evidence="2" id="KW-0472">Membrane</keyword>
<evidence type="ECO:0000259" key="3">
    <source>
        <dbReference type="Pfam" id="PF09850"/>
    </source>
</evidence>
<dbReference type="EMBL" id="KP795555">
    <property type="protein sequence ID" value="AKN37879.1"/>
    <property type="molecule type" value="Genomic_DNA"/>
</dbReference>
<dbReference type="AlphaFoldDB" id="A0A0H3ZVJ0"/>
<evidence type="ECO:0000313" key="4">
    <source>
        <dbReference type="EMBL" id="AKN37879.1"/>
    </source>
</evidence>
<sequence length="381" mass="43169">MAGLFNEEPTVRLQRTASEQPQTRERKEAPNVDTSGAERLIEGLTVYGSPLMNAATELLGILVTIRRQGAPRDINRFRQQLLGAIEAFRLRGLHLDYHPSVIEKSCFVLCAAFDEAVLYTTWGDRARWENHSLLSKVFSQRNGGEAFFVLLEKASQQPGKLVDFIELQYVLLSLGFKGRYRHGDDSQLYDITARAYGLIRHYRSETPMPVPQTPVLKEGKRPWLMISMAKTMAVTFLLLGCAYGFTEYWYHSRSQPLLTQFSAIDMSGVSFKKSNSDLVYLSTDDDLGRVSDTPDLQGEKKEEQVAALEWEIILAVFSRPSDALRLSSELNQAGYESFTRESEHGIELYLDAGEDLKTIRKLKNELNVRFGLNATIKRAQK</sequence>
<name>A0A0H3ZVJ0_9VIBR</name>